<feature type="domain" description="Glycosyltransferase 2-like" evidence="6">
    <location>
        <begin position="52"/>
        <end position="170"/>
    </location>
</feature>
<dbReference type="InterPro" id="IPR029044">
    <property type="entry name" value="Nucleotide-diphossugar_trans"/>
</dbReference>
<dbReference type="Gene3D" id="3.90.550.10">
    <property type="entry name" value="Spore Coat Polysaccharide Biosynthesis Protein SpsA, Chain A"/>
    <property type="match status" value="1"/>
</dbReference>
<evidence type="ECO:0000256" key="4">
    <source>
        <dbReference type="ARBA" id="ARBA00022679"/>
    </source>
</evidence>
<dbReference type="Proteomes" id="UP000034894">
    <property type="component" value="Unassembled WGS sequence"/>
</dbReference>
<dbReference type="GO" id="GO:0016757">
    <property type="term" value="F:glycosyltransferase activity"/>
    <property type="evidence" value="ECO:0007669"/>
    <property type="project" value="UniProtKB-KW"/>
</dbReference>
<evidence type="ECO:0000313" key="7">
    <source>
        <dbReference type="EMBL" id="KKS95729.1"/>
    </source>
</evidence>
<proteinExistence type="predicted"/>
<comment type="caution">
    <text evidence="7">The sequence shown here is derived from an EMBL/GenBank/DDBJ whole genome shotgun (WGS) entry which is preliminary data.</text>
</comment>
<gene>
    <name evidence="7" type="ORF">UV73_C0014G0006</name>
</gene>
<evidence type="ECO:0000259" key="6">
    <source>
        <dbReference type="Pfam" id="PF00535"/>
    </source>
</evidence>
<keyword evidence="4 7" id="KW-0808">Transferase</keyword>
<evidence type="ECO:0000313" key="8">
    <source>
        <dbReference type="Proteomes" id="UP000034894"/>
    </source>
</evidence>
<keyword evidence="3" id="KW-0328">Glycosyltransferase</keyword>
<dbReference type="PANTHER" id="PTHR43646:SF2">
    <property type="entry name" value="GLYCOSYLTRANSFERASE 2-LIKE DOMAIN-CONTAINING PROTEIN"/>
    <property type="match status" value="1"/>
</dbReference>
<keyword evidence="2" id="KW-1003">Cell membrane</keyword>
<keyword evidence="5" id="KW-0472">Membrane</keyword>
<accession>A0A0G1DDP5</accession>
<dbReference type="STRING" id="1618443.UV73_C0014G0006"/>
<dbReference type="InterPro" id="IPR001173">
    <property type="entry name" value="Glyco_trans_2-like"/>
</dbReference>
<evidence type="ECO:0000256" key="3">
    <source>
        <dbReference type="ARBA" id="ARBA00022676"/>
    </source>
</evidence>
<dbReference type="SUPFAM" id="SSF53448">
    <property type="entry name" value="Nucleotide-diphospho-sugar transferases"/>
    <property type="match status" value="1"/>
</dbReference>
<sequence length="294" mass="33028">MPEREIWSEWRSINRLPVNPLHPDRVLIYEKNAVNIFKHNVSKGGVGPQAAILIPAFNEQMYLPRALIGINATLDQIDPDNMQIQVTVVDNKSCDNTKLIAEIFGAIVIDEKVKGIGNARQTGLESLPSSVEYVFMTDADSLVNFKWAERHFQSLATENTVATLGDVRYLPENQSIKNELLLRIYSLIANGVHRYLNAMGSSTAVGQNMGLNKLAALEVEGFKRDFIRGSDTLLLIALSELGEISYINGNCVYSSGRRIINNGILKHGFTKLMHNFRRYIDKKVPLDTENRDIR</sequence>
<reference evidence="7 8" key="1">
    <citation type="journal article" date="2015" name="Nature">
        <title>rRNA introns, odd ribosomes, and small enigmatic genomes across a large radiation of phyla.</title>
        <authorList>
            <person name="Brown C.T."/>
            <person name="Hug L.A."/>
            <person name="Thomas B.C."/>
            <person name="Sharon I."/>
            <person name="Castelle C.J."/>
            <person name="Singh A."/>
            <person name="Wilkins M.J."/>
            <person name="Williams K.H."/>
            <person name="Banfield J.F."/>
        </authorList>
    </citation>
    <scope>NUCLEOTIDE SEQUENCE [LARGE SCALE GENOMIC DNA]</scope>
</reference>
<protein>
    <submittedName>
        <fullName evidence="7">Glycosyl transferase family protein</fullName>
    </submittedName>
</protein>
<evidence type="ECO:0000256" key="5">
    <source>
        <dbReference type="ARBA" id="ARBA00023136"/>
    </source>
</evidence>
<dbReference type="EMBL" id="LCFP01000014">
    <property type="protein sequence ID" value="KKS95729.1"/>
    <property type="molecule type" value="Genomic_DNA"/>
</dbReference>
<dbReference type="Pfam" id="PF00535">
    <property type="entry name" value="Glycos_transf_2"/>
    <property type="match status" value="1"/>
</dbReference>
<dbReference type="AlphaFoldDB" id="A0A0G1DDP5"/>
<comment type="subcellular location">
    <subcellularLocation>
        <location evidence="1">Cell membrane</location>
    </subcellularLocation>
</comment>
<dbReference type="PANTHER" id="PTHR43646">
    <property type="entry name" value="GLYCOSYLTRANSFERASE"/>
    <property type="match status" value="1"/>
</dbReference>
<name>A0A0G1DDP5_9BACT</name>
<organism evidence="7 8">
    <name type="scientific">Candidatus Gottesmanbacteria bacterium GW2011_GWA2_43_14</name>
    <dbReference type="NCBI Taxonomy" id="1618443"/>
    <lineage>
        <taxon>Bacteria</taxon>
        <taxon>Candidatus Gottesmaniibacteriota</taxon>
    </lineage>
</organism>
<dbReference type="GO" id="GO:0005886">
    <property type="term" value="C:plasma membrane"/>
    <property type="evidence" value="ECO:0007669"/>
    <property type="project" value="UniProtKB-SubCell"/>
</dbReference>
<evidence type="ECO:0000256" key="2">
    <source>
        <dbReference type="ARBA" id="ARBA00022475"/>
    </source>
</evidence>
<evidence type="ECO:0000256" key="1">
    <source>
        <dbReference type="ARBA" id="ARBA00004236"/>
    </source>
</evidence>